<keyword evidence="1" id="KW-0175">Coiled coil</keyword>
<organism evidence="2 3">
    <name type="scientific">Rhynchosporium agropyri</name>
    <dbReference type="NCBI Taxonomy" id="914238"/>
    <lineage>
        <taxon>Eukaryota</taxon>
        <taxon>Fungi</taxon>
        <taxon>Dikarya</taxon>
        <taxon>Ascomycota</taxon>
        <taxon>Pezizomycotina</taxon>
        <taxon>Leotiomycetes</taxon>
        <taxon>Helotiales</taxon>
        <taxon>Ploettnerulaceae</taxon>
        <taxon>Rhynchosporium</taxon>
    </lineage>
</organism>
<dbReference type="InterPro" id="IPR042044">
    <property type="entry name" value="EXOC6PINT-1/Sec15/Tip20_C_dom2"/>
</dbReference>
<reference evidence="3" key="1">
    <citation type="submission" date="2016-03" db="EMBL/GenBank/DDBJ databases">
        <authorList>
            <person name="Guldener U."/>
        </authorList>
    </citation>
    <scope>NUCLEOTIDE SEQUENCE [LARGE SCALE GENOMIC DNA]</scope>
    <source>
        <strain evidence="3">04CH-RAC-A.6.1</strain>
    </source>
</reference>
<gene>
    <name evidence="2" type="ORF">RAG0_06807</name>
</gene>
<dbReference type="AlphaFoldDB" id="A0A1E1KIR1"/>
<dbReference type="EMBL" id="FJUX01000034">
    <property type="protein sequence ID" value="CZS97928.1"/>
    <property type="molecule type" value="Genomic_DNA"/>
</dbReference>
<sequence length="802" mass="91255">MASNSIERERSPVAVLLNPRKDIPSGETDIRVEDYLNDKIQTATDLGNISSLLASVQLQQKQLQTQLQDAKSELNQARETSLNRGTRMLEQTQAFERGYLDVQDRLQLITSSDTPEDAKRRFEKPMEKLRKVELAQSYVALLQEAELLKKEAKSYLPENPKEALKPYMILKERTMILPELQELAEGGGVHLVKFMQETTDELWIEMKKIMLDEFDAVLKRSNWPDATSEPTGEWSDCLEKLLEFQMPEIIAAKGPLVLLPMEVLAKPFVQQFKYHFFSDKPTNNPNQLGNYYLEWFLGTVSKWQNFLRENIGPLLAAHFKGNIYSGNALYVDPVAAFVTALLPVMKAKVDAQVEAVANNPQLLSRFMVQLMNFDETVRKRFNYDGGNPDLGWKGLTWEVLDRWFDTWYEVEKKFALDRYRDINKSPDSGVIDYDSSGPGKTKPTYGAVKVTDLIQTETLQYNKLRKFSHKMKFLIGIQAEILDLYYGRLKDSLDIYGTITSTVGRTIHGITKEQEAALQGVGKFETLCKVFGSAEHLISMMKDWSNEEFFIDMWEDLQERAKDTTRSTKLAGEMSYKEVRDSTSDAMGSELEGAVFDKTIESFEKLRETAEAYITQAIKYSFPVSFKQYITRPQWCTIGDASPSSYPSARTAELDGPLRELAQSMELLSKVLADSAFRRIWREALGSLQDLIFNDVLLKQEFTSLGSAQFKYDFEAIQSTVARYIKYSNGSTFGMPKLREAIFLLSLPVDSEGGQMSLSEVSEQIFAGGQRTSDALESLELKYLTNAEARTIMAKRLEANND</sequence>
<dbReference type="Gene3D" id="1.20.58.670">
    <property type="entry name" value="Dsl1p vesicle tethering complex, Tip20p subunit, domain D"/>
    <property type="match status" value="1"/>
</dbReference>
<accession>A0A1E1KIR1</accession>
<dbReference type="Proteomes" id="UP000178912">
    <property type="component" value="Unassembled WGS sequence"/>
</dbReference>
<dbReference type="PANTHER" id="PTHR13520:SF0">
    <property type="entry name" value="RAD50-INTERACTING PROTEIN 1"/>
    <property type="match status" value="1"/>
</dbReference>
<dbReference type="GO" id="GO:0006890">
    <property type="term" value="P:retrograde vesicle-mediated transport, Golgi to endoplasmic reticulum"/>
    <property type="evidence" value="ECO:0007669"/>
    <property type="project" value="InterPro"/>
</dbReference>
<evidence type="ECO:0000313" key="2">
    <source>
        <dbReference type="EMBL" id="CZS97928.1"/>
    </source>
</evidence>
<dbReference type="InterPro" id="IPR007528">
    <property type="entry name" value="RINT1_Tip20"/>
</dbReference>
<dbReference type="GO" id="GO:0070939">
    <property type="term" value="C:Dsl1/NZR complex"/>
    <property type="evidence" value="ECO:0007669"/>
    <property type="project" value="InterPro"/>
</dbReference>
<dbReference type="GO" id="GO:0006888">
    <property type="term" value="P:endoplasmic reticulum to Golgi vesicle-mediated transport"/>
    <property type="evidence" value="ECO:0007669"/>
    <property type="project" value="InterPro"/>
</dbReference>
<evidence type="ECO:0000256" key="1">
    <source>
        <dbReference type="SAM" id="Coils"/>
    </source>
</evidence>
<dbReference type="GO" id="GO:0060628">
    <property type="term" value="P:regulation of ER to Golgi vesicle-mediated transport"/>
    <property type="evidence" value="ECO:0007669"/>
    <property type="project" value="TreeGrafter"/>
</dbReference>
<evidence type="ECO:0000313" key="3">
    <source>
        <dbReference type="Proteomes" id="UP000178912"/>
    </source>
</evidence>
<proteinExistence type="predicted"/>
<dbReference type="Pfam" id="PF04437">
    <property type="entry name" value="RINT1_TIP1"/>
    <property type="match status" value="1"/>
</dbReference>
<name>A0A1E1KIR1_9HELO</name>
<protein>
    <submittedName>
        <fullName evidence="2">Related to Rad50-interacting protein 1</fullName>
    </submittedName>
</protein>
<dbReference type="PROSITE" id="PS51386">
    <property type="entry name" value="RINT1_TIP20"/>
    <property type="match status" value="1"/>
</dbReference>
<dbReference type="OrthoDB" id="2189254at2759"/>
<feature type="coiled-coil region" evidence="1">
    <location>
        <begin position="53"/>
        <end position="80"/>
    </location>
</feature>
<dbReference type="PANTHER" id="PTHR13520">
    <property type="entry name" value="RAD50-INTERACTING PROTEIN 1 RINT-1"/>
    <property type="match status" value="1"/>
</dbReference>
<keyword evidence="3" id="KW-1185">Reference proteome</keyword>